<evidence type="ECO:0000313" key="2">
    <source>
        <dbReference type="Proteomes" id="UP000093740"/>
    </source>
</evidence>
<keyword evidence="2" id="KW-1185">Reference proteome</keyword>
<dbReference type="AlphaFoldDB" id="A0AAI8GDW1"/>
<gene>
    <name evidence="1" type="ORF">NA23_10010</name>
</gene>
<organism evidence="1 2">
    <name type="scientific">Fervidobacterium islandicum</name>
    <dbReference type="NCBI Taxonomy" id="2423"/>
    <lineage>
        <taxon>Bacteria</taxon>
        <taxon>Thermotogati</taxon>
        <taxon>Thermotogota</taxon>
        <taxon>Thermotogae</taxon>
        <taxon>Thermotogales</taxon>
        <taxon>Fervidobacteriaceae</taxon>
        <taxon>Fervidobacterium</taxon>
    </lineage>
</organism>
<evidence type="ECO:0000313" key="1">
    <source>
        <dbReference type="EMBL" id="AMW33526.1"/>
    </source>
</evidence>
<sequence length="747" mass="80427">MGKSRVLLLTAVVVTLLLIFSCVPQNQGSGGNGGGGGGTTVKDIYGWKLEILNSANPDTGITIPEISGKVIYVSSTNAIISDATTAIFVYKANLTNSDIGKKLTIKNAVGKTYSKSLEIDLSSGTKELSEDTSVIEPALLNTALDKTKETRALWDIRYAYVYGEFTGNAGELPNTYEFKYPVGDEKLSISVYKVADVDAIYKPTTTTPATLVGYTKYYNDVWEFVVFPDKIIIELPMVTNARAKYNPNSKLLTLSWESDVTDAAFNIYISDESETTLATTTTSKEVIIPVNEAPKSVGIEIVKGTSKSKILTISKEEIEVVIINPVTGLLASYDDYNGKMYVSWSYDGEAQFKVYTKVAGEYVLKGTTSDKSYSFDLAQGDYNTLEAIAVTPVVDGQEGPSEEVKKENIGYTFAGGDGSESNPYLIGTVNQLKLLNKDAYRTTGKYFKLVADIDLQGANWEPIGTYSFNLAQSAFVGVFDGNGKKVRNLTYNDSSKTNVGLFGYIYNATVKNLILENANITAQAYVGVLSGGAKNSTVEKVGVRNSSVTATNSGNYPYVGGLIGDVNADTGSTNPMIVRQCFADNVTVSAPNNDNARAGGLFGRFYANQTTNSVVEDCYATGQVNFKSTSSSNIGGLIGLVSRNTSGSPLGEVTIRRCYAAVRPGSSGNNNWKGFIGGSSVPASSGSGNNYFDKDVAGENSGSANSSLQAAKTTTEMKQQSTFVGWDFTNIWRINEGQDYPRLRWEY</sequence>
<dbReference type="PROSITE" id="PS51257">
    <property type="entry name" value="PROKAR_LIPOPROTEIN"/>
    <property type="match status" value="1"/>
</dbReference>
<dbReference type="Proteomes" id="UP000093740">
    <property type="component" value="Chromosome"/>
</dbReference>
<evidence type="ECO:0008006" key="3">
    <source>
        <dbReference type="Google" id="ProtNLM"/>
    </source>
</evidence>
<reference evidence="1 2" key="1">
    <citation type="journal article" date="2015" name="Stand. Genomic Sci.">
        <title>Genome sequence of a native-feather degrading extremely thermophilic Eubacterium, Fervidobacterium islandicum AW-1.</title>
        <authorList>
            <person name="Lee Y.J."/>
            <person name="Jeong H."/>
            <person name="Park G.S."/>
            <person name="Kwak Y."/>
            <person name="Lee S.J."/>
            <person name="Lee S.J."/>
            <person name="Park M.K."/>
            <person name="Kim J.Y."/>
            <person name="Kang H.K."/>
            <person name="Shin J.H."/>
            <person name="Lee D.W."/>
        </authorList>
    </citation>
    <scope>NUCLEOTIDE SEQUENCE [LARGE SCALE GENOMIC DNA]</scope>
    <source>
        <strain evidence="1 2">AW-1</strain>
    </source>
</reference>
<dbReference type="Gene3D" id="2.160.20.110">
    <property type="match status" value="1"/>
</dbReference>
<proteinExistence type="predicted"/>
<accession>A0AAI8GDW1</accession>
<dbReference type="EMBL" id="CP014334">
    <property type="protein sequence ID" value="AMW33526.1"/>
    <property type="molecule type" value="Genomic_DNA"/>
</dbReference>
<dbReference type="KEGG" id="fia:NA23_10010"/>
<name>A0AAI8GDW1_FERIS</name>
<protein>
    <recommendedName>
        <fullName evidence="3">GLUG domain-containing protein</fullName>
    </recommendedName>
</protein>
<dbReference type="RefSeq" id="WP_033191636.1">
    <property type="nucleotide sequence ID" value="NZ_CP014334.2"/>
</dbReference>